<dbReference type="CDD" id="cd11319">
    <property type="entry name" value="AmyAc_euk_AmyA"/>
    <property type="match status" value="1"/>
</dbReference>
<keyword evidence="14" id="KW-0472">Membrane</keyword>
<comment type="cofactor">
    <cofactor evidence="2">
        <name>Ca(2+)</name>
        <dbReference type="ChEBI" id="CHEBI:29108"/>
    </cofactor>
</comment>
<feature type="domain" description="Glycosyl hydrolase family 13 catalytic" evidence="15">
    <location>
        <begin position="360"/>
        <end position="718"/>
    </location>
</feature>
<dbReference type="SUPFAM" id="SSF51445">
    <property type="entry name" value="(Trans)glycosidases"/>
    <property type="match status" value="1"/>
</dbReference>
<evidence type="ECO:0000256" key="11">
    <source>
        <dbReference type="ARBA" id="ARBA00023277"/>
    </source>
</evidence>
<evidence type="ECO:0000256" key="1">
    <source>
        <dbReference type="ARBA" id="ARBA00000548"/>
    </source>
</evidence>
<keyword evidence="8" id="KW-0106">Calcium</keyword>
<reference evidence="17" key="1">
    <citation type="journal article" date="2014" name="BMC Genomics">
        <title>Genome characteristics reveal the impact of lichenization on lichen-forming fungus Endocarpon pusillum Hedwig (Verrucariales, Ascomycota).</title>
        <authorList>
            <person name="Wang Y.-Y."/>
            <person name="Liu B."/>
            <person name="Zhang X.-Y."/>
            <person name="Zhou Q.-M."/>
            <person name="Zhang T."/>
            <person name="Li H."/>
            <person name="Yu Y.-F."/>
            <person name="Zhang X.-L."/>
            <person name="Hao X.-Y."/>
            <person name="Wang M."/>
            <person name="Wang L."/>
            <person name="Wei J.-C."/>
        </authorList>
    </citation>
    <scope>NUCLEOTIDE SEQUENCE [LARGE SCALE GENOMIC DNA]</scope>
    <source>
        <strain evidence="17">Z07020 / HMAS-L-300199</strain>
    </source>
</reference>
<accession>U1HQ74</accession>
<dbReference type="Proteomes" id="UP000019373">
    <property type="component" value="Unassembled WGS sequence"/>
</dbReference>
<evidence type="ECO:0000256" key="14">
    <source>
        <dbReference type="SAM" id="Phobius"/>
    </source>
</evidence>
<dbReference type="EMBL" id="KE721082">
    <property type="protein sequence ID" value="ERF72565.1"/>
    <property type="molecule type" value="Genomic_DNA"/>
</dbReference>
<gene>
    <name evidence="16" type="ORF">EPUS_02847</name>
</gene>
<dbReference type="InterPro" id="IPR017853">
    <property type="entry name" value="GH"/>
</dbReference>
<evidence type="ECO:0000256" key="2">
    <source>
        <dbReference type="ARBA" id="ARBA00001913"/>
    </source>
</evidence>
<evidence type="ECO:0000256" key="13">
    <source>
        <dbReference type="SAM" id="MobiDB-lite"/>
    </source>
</evidence>
<dbReference type="InterPro" id="IPR015340">
    <property type="entry name" value="A_amylase_C_dom"/>
</dbReference>
<dbReference type="Pfam" id="PF09260">
    <property type="entry name" value="A_amylase_dom_C"/>
    <property type="match status" value="1"/>
</dbReference>
<dbReference type="GO" id="GO:0004556">
    <property type="term" value="F:alpha-amylase activity"/>
    <property type="evidence" value="ECO:0007669"/>
    <property type="project" value="UniProtKB-EC"/>
</dbReference>
<keyword evidence="6" id="KW-0732">Signal</keyword>
<evidence type="ECO:0000256" key="9">
    <source>
        <dbReference type="ARBA" id="ARBA00023157"/>
    </source>
</evidence>
<keyword evidence="10" id="KW-0325">Glycoprotein</keyword>
<feature type="transmembrane region" description="Helical" evidence="14">
    <location>
        <begin position="164"/>
        <end position="197"/>
    </location>
</feature>
<dbReference type="PANTHER" id="PTHR10357:SF215">
    <property type="entry name" value="ALPHA-AMYLASE 1"/>
    <property type="match status" value="1"/>
</dbReference>
<dbReference type="EC" id="3.2.1.1" evidence="4"/>
<evidence type="ECO:0000259" key="15">
    <source>
        <dbReference type="SMART" id="SM00642"/>
    </source>
</evidence>
<keyword evidence="9" id="KW-1015">Disulfide bond</keyword>
<keyword evidence="12" id="KW-0326">Glycosidase</keyword>
<dbReference type="Pfam" id="PF00128">
    <property type="entry name" value="Alpha-amylase"/>
    <property type="match status" value="1"/>
</dbReference>
<feature type="compositionally biased region" description="Low complexity" evidence="13">
    <location>
        <begin position="47"/>
        <end position="67"/>
    </location>
</feature>
<keyword evidence="7" id="KW-0378">Hydrolase</keyword>
<keyword evidence="5" id="KW-0479">Metal-binding</keyword>
<evidence type="ECO:0000256" key="10">
    <source>
        <dbReference type="ARBA" id="ARBA00023180"/>
    </source>
</evidence>
<feature type="region of interest" description="Disordered" evidence="13">
    <location>
        <begin position="1"/>
        <end position="100"/>
    </location>
</feature>
<evidence type="ECO:0000256" key="3">
    <source>
        <dbReference type="ARBA" id="ARBA00008061"/>
    </source>
</evidence>
<dbReference type="eggNOG" id="KOG0471">
    <property type="taxonomic scope" value="Eukaryota"/>
</dbReference>
<dbReference type="GO" id="GO:0016052">
    <property type="term" value="P:carbohydrate catabolic process"/>
    <property type="evidence" value="ECO:0007669"/>
    <property type="project" value="InterPro"/>
</dbReference>
<dbReference type="HOGENOM" id="CLU_342894_0_0_1"/>
<evidence type="ECO:0000313" key="17">
    <source>
        <dbReference type="Proteomes" id="UP000019373"/>
    </source>
</evidence>
<proteinExistence type="inferred from homology"/>
<dbReference type="InterPro" id="IPR006047">
    <property type="entry name" value="GH13_cat_dom"/>
</dbReference>
<dbReference type="PANTHER" id="PTHR10357">
    <property type="entry name" value="ALPHA-AMYLASE FAMILY MEMBER"/>
    <property type="match status" value="1"/>
</dbReference>
<dbReference type="SMART" id="SM00642">
    <property type="entry name" value="Aamy"/>
    <property type="match status" value="1"/>
</dbReference>
<evidence type="ECO:0000256" key="5">
    <source>
        <dbReference type="ARBA" id="ARBA00022723"/>
    </source>
</evidence>
<evidence type="ECO:0000313" key="16">
    <source>
        <dbReference type="EMBL" id="ERF72565.1"/>
    </source>
</evidence>
<name>U1HQ74_ENDPU</name>
<evidence type="ECO:0000256" key="7">
    <source>
        <dbReference type="ARBA" id="ARBA00022801"/>
    </source>
</evidence>
<dbReference type="GO" id="GO:0005509">
    <property type="term" value="F:calcium ion binding"/>
    <property type="evidence" value="ECO:0007669"/>
    <property type="project" value="InterPro"/>
</dbReference>
<sequence length="826" mass="89221">MGVQKQWEGDDEDEDIVHLPPSNIPRPPAGNFFDPSSLHAVRPDFTPGSGSAWPQQQGQQTQSGPNPWQGARPLIPPASWRPSGPTPPSGGPSRPSGPRVYEVRLRPSSQAPRDSPLNGVLVLVNLFDPVTIQMWKVYLVVLVSMVLRIFLAQGVILVAGLVLLFVVLVLMLVLVALAVVVVILALVLVVVVALVAVDRGPADALTTAGGGKGNSTSFTGTSCQHRNAVASSDARLQSQGPSASDGCLYKRYTLKNLSTRSPFLARTVLRFQLELRTVHDKGSHRERYIVIEKTPIEYVTTIKPRKSSVRSPSPPWAPTLPDTPDMLHSSICLATSLLLLLSGSAVAGTTEDWRSRSIYQVMTDRFARTDGSTDAPCNLREGPYCGGTWRGMINQLDYIQGMGFDAIYISPVTANLEGNTEYGEAYHGYWPTNIYAVNEHFGTEDDLHALSDEVHKRGMYLMVDVVINDMGFATHGQDPATSIDYSVFTPFNDQRFYHPWCNITDFDNYTEAQVCWLGDNHVALPDLNTESQEVSDIMNEWAVSLVANYSIDGFRVDAAKHVSDDFLKNFAAAAGIFTIGEVYEGDQYKLCPYQNLMPSVTNYPNYFPMVEAFSAGNISALTQANQITKKTCPDTTALASFSENHDLPRIGSYTQDLSLLKSVLAWTILADGIPMIYQGQEQGFTGAGVPDNREALWTSSFSTTHPLYAVTPSPDNSTVAFRKGAEGRQVVSVLSTGGEQTGAYTLDLPTAYTPGSLVTDVAMGGGAPKVLFPSAKMNGSRLCGFGDASLEIMVQGGAASSTEKGLSLSLAVTVAAAVGLMGLGLL</sequence>
<evidence type="ECO:0000256" key="12">
    <source>
        <dbReference type="ARBA" id="ARBA00023295"/>
    </source>
</evidence>
<dbReference type="Gene3D" id="3.20.20.80">
    <property type="entry name" value="Glycosidases"/>
    <property type="match status" value="1"/>
</dbReference>
<keyword evidence="11" id="KW-0119">Carbohydrate metabolism</keyword>
<evidence type="ECO:0000256" key="6">
    <source>
        <dbReference type="ARBA" id="ARBA00022729"/>
    </source>
</evidence>
<dbReference type="RefSeq" id="XP_007801797.1">
    <property type="nucleotide sequence ID" value="XM_007803606.1"/>
</dbReference>
<dbReference type="SUPFAM" id="SSF51011">
    <property type="entry name" value="Glycosyl hydrolase domain"/>
    <property type="match status" value="1"/>
</dbReference>
<evidence type="ECO:0000256" key="4">
    <source>
        <dbReference type="ARBA" id="ARBA00012595"/>
    </source>
</evidence>
<dbReference type="OrthoDB" id="204980at2759"/>
<evidence type="ECO:0000256" key="8">
    <source>
        <dbReference type="ARBA" id="ARBA00022837"/>
    </source>
</evidence>
<dbReference type="AlphaFoldDB" id="U1HQ74"/>
<comment type="catalytic activity">
    <reaction evidence="1">
        <text>Endohydrolysis of (1-&gt;4)-alpha-D-glucosidic linkages in polysaccharides containing three or more (1-&gt;4)-alpha-linked D-glucose units.</text>
        <dbReference type="EC" id="3.2.1.1"/>
    </reaction>
</comment>
<protein>
    <recommendedName>
        <fullName evidence="4">alpha-amylase</fullName>
        <ecNumber evidence="4">3.2.1.1</ecNumber>
    </recommendedName>
</protein>
<dbReference type="FunFam" id="3.20.20.80:FF:000120">
    <property type="entry name" value="Alpha-amylase A"/>
    <property type="match status" value="1"/>
</dbReference>
<keyword evidence="14" id="KW-0812">Transmembrane</keyword>
<keyword evidence="17" id="KW-1185">Reference proteome</keyword>
<dbReference type="GeneID" id="19237896"/>
<comment type="similarity">
    <text evidence="3">Belongs to the glycosyl hydrolase 13 family.</text>
</comment>
<organism evidence="16 17">
    <name type="scientific">Endocarpon pusillum (strain Z07020 / HMAS-L-300199)</name>
    <name type="common">Lichen-forming fungus</name>
    <dbReference type="NCBI Taxonomy" id="1263415"/>
    <lineage>
        <taxon>Eukaryota</taxon>
        <taxon>Fungi</taxon>
        <taxon>Dikarya</taxon>
        <taxon>Ascomycota</taxon>
        <taxon>Pezizomycotina</taxon>
        <taxon>Eurotiomycetes</taxon>
        <taxon>Chaetothyriomycetidae</taxon>
        <taxon>Verrucariales</taxon>
        <taxon>Verrucariaceae</taxon>
        <taxon>Endocarpon</taxon>
    </lineage>
</organism>
<keyword evidence="14" id="KW-1133">Transmembrane helix</keyword>